<dbReference type="InterPro" id="IPR055259">
    <property type="entry name" value="YkvP/CgeB_Glyco_trans-like"/>
</dbReference>
<keyword evidence="3" id="KW-1185">Reference proteome</keyword>
<feature type="domain" description="Spore protein YkvP/CgeB glycosyl transferase-like" evidence="1">
    <location>
        <begin position="202"/>
        <end position="345"/>
    </location>
</feature>
<dbReference type="RefSeq" id="WP_119830647.1">
    <property type="nucleotide sequence ID" value="NZ_QYUL01000001.1"/>
</dbReference>
<evidence type="ECO:0000259" key="1">
    <source>
        <dbReference type="Pfam" id="PF13524"/>
    </source>
</evidence>
<comment type="caution">
    <text evidence="2">The sequence shown here is derived from an EMBL/GenBank/DDBJ whole genome shotgun (WGS) entry which is preliminary data.</text>
</comment>
<dbReference type="EMBL" id="QYUL01000001">
    <property type="protein sequence ID" value="RJF85018.1"/>
    <property type="molecule type" value="Genomic_DNA"/>
</dbReference>
<proteinExistence type="predicted"/>
<dbReference type="OrthoDB" id="9774625at2"/>
<protein>
    <recommendedName>
        <fullName evidence="1">Spore protein YkvP/CgeB glycosyl transferase-like domain-containing protein</fullName>
    </recommendedName>
</protein>
<dbReference type="Proteomes" id="UP000283458">
    <property type="component" value="Unassembled WGS sequence"/>
</dbReference>
<sequence>MKIVILGLSSGHGHDVGHSLRWRALIQALASRGHRVVAVERVGPTPALTPAWTISGGERLTYAAWDAVAVAAARHADDAGVVLAVAQGPDGLAAAELARESRAARRALYDPDAAASLSALARGETPDHLPADGLGGFDLVLASGGGPALELYRQRAGAVAVAPLYPWIAPDAHKPAAAKHAYLADLCCVVPPDGAARLGLERFFLDAAQRLTRRRFILSGRDLPDPLTLPPNLRPLPELDAAERAALLASATVTLALARDDERQVGWCPSDRLLEAAASGVPIVSDRWDGLDRFFEPGREILAASQTDDVTTALMLPRNHLADLGQRARQRALSEHSAERRAQELRGLLDLKGGGDD</sequence>
<organism evidence="2 3">
    <name type="scientific">Azospirillum cavernae</name>
    <dbReference type="NCBI Taxonomy" id="2320860"/>
    <lineage>
        <taxon>Bacteria</taxon>
        <taxon>Pseudomonadati</taxon>
        <taxon>Pseudomonadota</taxon>
        <taxon>Alphaproteobacteria</taxon>
        <taxon>Rhodospirillales</taxon>
        <taxon>Azospirillaceae</taxon>
        <taxon>Azospirillum</taxon>
    </lineage>
</organism>
<reference evidence="2 3" key="1">
    <citation type="submission" date="2018-09" db="EMBL/GenBank/DDBJ databases">
        <authorList>
            <person name="Zhu H."/>
        </authorList>
    </citation>
    <scope>NUCLEOTIDE SEQUENCE [LARGE SCALE GENOMIC DNA]</scope>
    <source>
        <strain evidence="2 3">K2W22B-5</strain>
    </source>
</reference>
<accession>A0A418W4W1</accession>
<evidence type="ECO:0000313" key="3">
    <source>
        <dbReference type="Proteomes" id="UP000283458"/>
    </source>
</evidence>
<dbReference type="Pfam" id="PF13524">
    <property type="entry name" value="Glyco_trans_1_2"/>
    <property type="match status" value="1"/>
</dbReference>
<name>A0A418W4W1_9PROT</name>
<gene>
    <name evidence="2" type="ORF">D3877_11245</name>
</gene>
<dbReference type="AlphaFoldDB" id="A0A418W4W1"/>
<dbReference type="Gene3D" id="3.40.50.2000">
    <property type="entry name" value="Glycogen Phosphorylase B"/>
    <property type="match status" value="1"/>
</dbReference>
<dbReference type="SUPFAM" id="SSF53756">
    <property type="entry name" value="UDP-Glycosyltransferase/glycogen phosphorylase"/>
    <property type="match status" value="1"/>
</dbReference>
<evidence type="ECO:0000313" key="2">
    <source>
        <dbReference type="EMBL" id="RJF85018.1"/>
    </source>
</evidence>